<gene>
    <name evidence="3" type="ORF">WHR41_03696</name>
</gene>
<keyword evidence="1" id="KW-0732">Signal</keyword>
<dbReference type="Proteomes" id="UP000803884">
    <property type="component" value="Unassembled WGS sequence"/>
</dbReference>
<name>A0AB34KS86_9PEZI</name>
<sequence length="424" mass="46629">MARRSVVLLAIAAAVHAQSNITAQVVERCPHFANDSAVACVNNYASVLPCPFVRATASNGVDPENDTFVATSVASDDSFHRLAETTFVVFDLERGLDILGSAPRLERVFETRNDSIHEGPVYVPGLNAIIFSQPHQGVYQQKIINLNGTEPTISNFTTDPPIYAVNGGRLYKGKIYWASEASFSFPSPENGSTIDQTPGIYELNPYTREVRTLLNNYFGQQLNSPNDLVIDSRGDIYFSDSWYGYAINVTDYPVLKPQTYRFRPSTGAVSVVEGSLEQPNGLGISPDGKTMYISDTGITDFDGAPEEKLPRYTFNKFGGRTVYAFDVNFAPPGNYLTNKRPIWYAQTFAVDGMHVSREGYVLGASGDGIDVLSEWGELILRIEVGGEINNFQFAGPDRQELWLFGPGGIWRVSGLKGIHGMVDE</sequence>
<dbReference type="PANTHER" id="PTHR47064:SF2">
    <property type="entry name" value="SMP-30_GLUCONOLACTONASE_LRE-LIKE REGION DOMAIN-CONTAINING PROTEIN-RELATED"/>
    <property type="match status" value="1"/>
</dbReference>
<evidence type="ECO:0000313" key="4">
    <source>
        <dbReference type="Proteomes" id="UP000803884"/>
    </source>
</evidence>
<evidence type="ECO:0000259" key="2">
    <source>
        <dbReference type="Pfam" id="PF08450"/>
    </source>
</evidence>
<evidence type="ECO:0000313" key="3">
    <source>
        <dbReference type="EMBL" id="KAL1587864.1"/>
    </source>
</evidence>
<evidence type="ECO:0000256" key="1">
    <source>
        <dbReference type="SAM" id="SignalP"/>
    </source>
</evidence>
<dbReference type="AlphaFoldDB" id="A0AB34KS86"/>
<dbReference type="Gene3D" id="2.120.10.30">
    <property type="entry name" value="TolB, C-terminal domain"/>
    <property type="match status" value="1"/>
</dbReference>
<keyword evidence="4" id="KW-1185">Reference proteome</keyword>
<dbReference type="PANTHER" id="PTHR47064">
    <property type="entry name" value="PUTATIVE (AFU_ORTHOLOGUE AFUA_1G08990)-RELATED"/>
    <property type="match status" value="1"/>
</dbReference>
<dbReference type="InterPro" id="IPR011042">
    <property type="entry name" value="6-blade_b-propeller_TolB-like"/>
</dbReference>
<feature type="domain" description="SMP-30/Gluconolactonase/LRE-like region" evidence="2">
    <location>
        <begin position="118"/>
        <end position="296"/>
    </location>
</feature>
<proteinExistence type="predicted"/>
<reference evidence="3 4" key="1">
    <citation type="journal article" date="2020" name="Microbiol. Resour. Announc.">
        <title>Draft Genome Sequence of a Cladosporium Species Isolated from the Mesophotic Ascidian Didemnum maculosum.</title>
        <authorList>
            <person name="Gioti A."/>
            <person name="Siaperas R."/>
            <person name="Nikolaivits E."/>
            <person name="Le Goff G."/>
            <person name="Ouazzani J."/>
            <person name="Kotoulas G."/>
            <person name="Topakas E."/>
        </authorList>
    </citation>
    <scope>NUCLEOTIDE SEQUENCE [LARGE SCALE GENOMIC DNA]</scope>
    <source>
        <strain evidence="3 4">TM138-S3</strain>
    </source>
</reference>
<protein>
    <recommendedName>
        <fullName evidence="2">SMP-30/Gluconolactonase/LRE-like region domain-containing protein</fullName>
    </recommendedName>
</protein>
<organism evidence="3 4">
    <name type="scientific">Cladosporium halotolerans</name>
    <dbReference type="NCBI Taxonomy" id="1052096"/>
    <lineage>
        <taxon>Eukaryota</taxon>
        <taxon>Fungi</taxon>
        <taxon>Dikarya</taxon>
        <taxon>Ascomycota</taxon>
        <taxon>Pezizomycotina</taxon>
        <taxon>Dothideomycetes</taxon>
        <taxon>Dothideomycetidae</taxon>
        <taxon>Cladosporiales</taxon>
        <taxon>Cladosporiaceae</taxon>
        <taxon>Cladosporium</taxon>
    </lineage>
</organism>
<feature type="signal peptide" evidence="1">
    <location>
        <begin position="1"/>
        <end position="17"/>
    </location>
</feature>
<comment type="caution">
    <text evidence="3">The sequence shown here is derived from an EMBL/GenBank/DDBJ whole genome shotgun (WGS) entry which is preliminary data.</text>
</comment>
<dbReference type="Pfam" id="PF08450">
    <property type="entry name" value="SGL"/>
    <property type="match status" value="1"/>
</dbReference>
<dbReference type="SUPFAM" id="SSF63829">
    <property type="entry name" value="Calcium-dependent phosphotriesterase"/>
    <property type="match status" value="1"/>
</dbReference>
<dbReference type="InterPro" id="IPR052988">
    <property type="entry name" value="Oryzine_lactonohydrolase"/>
</dbReference>
<dbReference type="RefSeq" id="XP_069230969.1">
    <property type="nucleotide sequence ID" value="XM_069372302.1"/>
</dbReference>
<dbReference type="EMBL" id="JAAQHG020000009">
    <property type="protein sequence ID" value="KAL1587864.1"/>
    <property type="molecule type" value="Genomic_DNA"/>
</dbReference>
<dbReference type="GeneID" id="96005140"/>
<dbReference type="InterPro" id="IPR013658">
    <property type="entry name" value="SGL"/>
</dbReference>
<feature type="chain" id="PRO_5044311322" description="SMP-30/Gluconolactonase/LRE-like region domain-containing protein" evidence="1">
    <location>
        <begin position="18"/>
        <end position="424"/>
    </location>
</feature>
<accession>A0AB34KS86</accession>